<dbReference type="Gramene" id="GBG73503">
    <property type="protein sequence ID" value="GBG73503"/>
    <property type="gene ID" value="CBR_g16846"/>
</dbReference>
<accession>A0A388KU81</accession>
<dbReference type="AlphaFoldDB" id="A0A388KU81"/>
<dbReference type="InterPro" id="IPR036010">
    <property type="entry name" value="2Fe-2S_ferredoxin-like_sf"/>
</dbReference>
<reference evidence="1 2" key="1">
    <citation type="journal article" date="2018" name="Cell">
        <title>The Chara Genome: Secondary Complexity and Implications for Plant Terrestrialization.</title>
        <authorList>
            <person name="Nishiyama T."/>
            <person name="Sakayama H."/>
            <person name="Vries J.D."/>
            <person name="Buschmann H."/>
            <person name="Saint-Marcoux D."/>
            <person name="Ullrich K.K."/>
            <person name="Haas F.B."/>
            <person name="Vanderstraeten L."/>
            <person name="Becker D."/>
            <person name="Lang D."/>
            <person name="Vosolsobe S."/>
            <person name="Rombauts S."/>
            <person name="Wilhelmsson P.K.I."/>
            <person name="Janitza P."/>
            <person name="Kern R."/>
            <person name="Heyl A."/>
            <person name="Rumpler F."/>
            <person name="Villalobos L.I.A.C."/>
            <person name="Clay J.M."/>
            <person name="Skokan R."/>
            <person name="Toyoda A."/>
            <person name="Suzuki Y."/>
            <person name="Kagoshima H."/>
            <person name="Schijlen E."/>
            <person name="Tajeshwar N."/>
            <person name="Catarino B."/>
            <person name="Hetherington A.J."/>
            <person name="Saltykova A."/>
            <person name="Bonnot C."/>
            <person name="Breuninger H."/>
            <person name="Symeonidi A."/>
            <person name="Radhakrishnan G.V."/>
            <person name="Van Nieuwerburgh F."/>
            <person name="Deforce D."/>
            <person name="Chang C."/>
            <person name="Karol K.G."/>
            <person name="Hedrich R."/>
            <person name="Ulvskov P."/>
            <person name="Glockner G."/>
            <person name="Delwiche C.F."/>
            <person name="Petrasek J."/>
            <person name="Van de Peer Y."/>
            <person name="Friml J."/>
            <person name="Beilby M."/>
            <person name="Dolan L."/>
            <person name="Kohara Y."/>
            <person name="Sugano S."/>
            <person name="Fujiyama A."/>
            <person name="Delaux P.-M."/>
            <person name="Quint M."/>
            <person name="TheiBen G."/>
            <person name="Hagemann M."/>
            <person name="Harholt J."/>
            <person name="Dunand C."/>
            <person name="Zachgo S."/>
            <person name="Langdale J."/>
            <person name="Maumus F."/>
            <person name="Straeten D.V.D."/>
            <person name="Gould S.B."/>
            <person name="Rensing S.A."/>
        </authorList>
    </citation>
    <scope>NUCLEOTIDE SEQUENCE [LARGE SCALE GENOMIC DNA]</scope>
    <source>
        <strain evidence="1 2">S276</strain>
    </source>
</reference>
<gene>
    <name evidence="1" type="ORF">CBR_g16846</name>
</gene>
<dbReference type="EMBL" id="BFEA01000185">
    <property type="protein sequence ID" value="GBG73503.1"/>
    <property type="molecule type" value="Genomic_DNA"/>
</dbReference>
<protein>
    <recommendedName>
        <fullName evidence="3">2Fe-2S ferredoxin-type domain-containing protein</fullName>
    </recommendedName>
</protein>
<name>A0A388KU81_CHABU</name>
<sequence length="72" mass="7702">MKEGSNILKAAVEAGALTIDNRFCLTGQCDVCCVEMEHGEIIRSCMHAIPSGKSSITVLVVDSDEAWEAMSV</sequence>
<comment type="caution">
    <text evidence="1">The sequence shown here is derived from an EMBL/GenBank/DDBJ whole genome shotgun (WGS) entry which is preliminary data.</text>
</comment>
<evidence type="ECO:0008006" key="3">
    <source>
        <dbReference type="Google" id="ProtNLM"/>
    </source>
</evidence>
<dbReference type="GO" id="GO:0051536">
    <property type="term" value="F:iron-sulfur cluster binding"/>
    <property type="evidence" value="ECO:0007669"/>
    <property type="project" value="InterPro"/>
</dbReference>
<dbReference type="SUPFAM" id="SSF54292">
    <property type="entry name" value="2Fe-2S ferredoxin-like"/>
    <property type="match status" value="1"/>
</dbReference>
<evidence type="ECO:0000313" key="1">
    <source>
        <dbReference type="EMBL" id="GBG73503.1"/>
    </source>
</evidence>
<organism evidence="1 2">
    <name type="scientific">Chara braunii</name>
    <name type="common">Braun's stonewort</name>
    <dbReference type="NCBI Taxonomy" id="69332"/>
    <lineage>
        <taxon>Eukaryota</taxon>
        <taxon>Viridiplantae</taxon>
        <taxon>Streptophyta</taxon>
        <taxon>Charophyceae</taxon>
        <taxon>Charales</taxon>
        <taxon>Characeae</taxon>
        <taxon>Chara</taxon>
    </lineage>
</organism>
<evidence type="ECO:0000313" key="2">
    <source>
        <dbReference type="Proteomes" id="UP000265515"/>
    </source>
</evidence>
<proteinExistence type="predicted"/>
<keyword evidence="2" id="KW-1185">Reference proteome</keyword>
<dbReference type="Proteomes" id="UP000265515">
    <property type="component" value="Unassembled WGS sequence"/>
</dbReference>
<dbReference type="OrthoDB" id="2013744at2759"/>